<evidence type="ECO:0000313" key="7">
    <source>
        <dbReference type="EMBL" id="PIQ86654.1"/>
    </source>
</evidence>
<dbReference type="Pfam" id="PF00329">
    <property type="entry name" value="Complex1_30kDa"/>
    <property type="match status" value="1"/>
</dbReference>
<feature type="domain" description="NADH:ubiquinone oxidoreductase 30kDa subunit" evidence="6">
    <location>
        <begin position="29"/>
        <end position="151"/>
    </location>
</feature>
<accession>A0A2H0LSK3</accession>
<evidence type="ECO:0000256" key="1">
    <source>
        <dbReference type="ARBA" id="ARBA00007569"/>
    </source>
</evidence>
<keyword evidence="3 4" id="KW-1278">Translocase</keyword>
<keyword evidence="3 5" id="KW-0874">Quinone</keyword>
<dbReference type="HAMAP" id="MF_01357">
    <property type="entry name" value="NDH1_NuoC"/>
    <property type="match status" value="1"/>
</dbReference>
<evidence type="ECO:0000256" key="3">
    <source>
        <dbReference type="HAMAP-Rule" id="MF_01357"/>
    </source>
</evidence>
<proteinExistence type="inferred from homology"/>
<comment type="subunit">
    <text evidence="3">NDH-1 is composed of 14 different subunits. Subunits NuoB, C, D, E, F, and G constitute the peripheral sector of the complex.</text>
</comment>
<dbReference type="NCBIfam" id="TIGR01961">
    <property type="entry name" value="NuoC_fam"/>
    <property type="match status" value="1"/>
</dbReference>
<dbReference type="InterPro" id="IPR010218">
    <property type="entry name" value="NADH_DH_suC"/>
</dbReference>
<dbReference type="GO" id="GO:0008137">
    <property type="term" value="F:NADH dehydrogenase (ubiquinone) activity"/>
    <property type="evidence" value="ECO:0007669"/>
    <property type="project" value="InterPro"/>
</dbReference>
<comment type="subcellular location">
    <subcellularLocation>
        <location evidence="3">Cell membrane</location>
        <topology evidence="3">Peripheral membrane protein</topology>
        <orientation evidence="3">Cytoplasmic side</orientation>
    </subcellularLocation>
</comment>
<keyword evidence="3" id="KW-0472">Membrane</keyword>
<dbReference type="InterPro" id="IPR001268">
    <property type="entry name" value="NADH_UbQ_OxRdtase_30kDa_su"/>
</dbReference>
<dbReference type="PANTHER" id="PTHR10884:SF14">
    <property type="entry name" value="NADH DEHYDROGENASE [UBIQUINONE] IRON-SULFUR PROTEIN 3, MITOCHONDRIAL"/>
    <property type="match status" value="1"/>
</dbReference>
<comment type="similarity">
    <text evidence="1 3 4">Belongs to the complex I 30 kDa subunit family.</text>
</comment>
<reference evidence="7 8" key="1">
    <citation type="submission" date="2017-09" db="EMBL/GenBank/DDBJ databases">
        <title>Depth-based differentiation of microbial function through sediment-hosted aquifers and enrichment of novel symbionts in the deep terrestrial subsurface.</title>
        <authorList>
            <person name="Probst A.J."/>
            <person name="Ladd B."/>
            <person name="Jarett J.K."/>
            <person name="Geller-Mcgrath D.E."/>
            <person name="Sieber C.M."/>
            <person name="Emerson J.B."/>
            <person name="Anantharaman K."/>
            <person name="Thomas B.C."/>
            <person name="Malmstrom R."/>
            <person name="Stieglmeier M."/>
            <person name="Klingl A."/>
            <person name="Woyke T."/>
            <person name="Ryan C.M."/>
            <person name="Banfield J.F."/>
        </authorList>
    </citation>
    <scope>NUCLEOTIDE SEQUENCE [LARGE SCALE GENOMIC DNA]</scope>
    <source>
        <strain evidence="7">CG11_big_fil_rev_8_21_14_0_20_45_26</strain>
    </source>
</reference>
<comment type="catalytic activity">
    <reaction evidence="3 5">
        <text>a quinone + NADH + 5 H(+)(in) = a quinol + NAD(+) + 4 H(+)(out)</text>
        <dbReference type="Rhea" id="RHEA:57888"/>
        <dbReference type="ChEBI" id="CHEBI:15378"/>
        <dbReference type="ChEBI" id="CHEBI:24646"/>
        <dbReference type="ChEBI" id="CHEBI:57540"/>
        <dbReference type="ChEBI" id="CHEBI:57945"/>
        <dbReference type="ChEBI" id="CHEBI:132124"/>
    </reaction>
</comment>
<comment type="function">
    <text evidence="3">NDH-1 shuttles electrons from NADH, via FMN and iron-sulfur (Fe-S) centers, to quinones in the respiratory chain. The immediate electron acceptor for the enzyme in this species is believed to be ubiquinone. Couples the redox reaction to proton translocation (for every two electrons transferred, four hydrogen ions are translocated across the cytoplasmic membrane), and thus conserves the redox energy in a proton gradient.</text>
</comment>
<dbReference type="SUPFAM" id="SSF143243">
    <property type="entry name" value="Nqo5-like"/>
    <property type="match status" value="1"/>
</dbReference>
<dbReference type="PROSITE" id="PS00542">
    <property type="entry name" value="COMPLEX1_30K"/>
    <property type="match status" value="1"/>
</dbReference>
<keyword evidence="3" id="KW-0830">Ubiquinone</keyword>
<evidence type="ECO:0000259" key="6">
    <source>
        <dbReference type="Pfam" id="PF00329"/>
    </source>
</evidence>
<evidence type="ECO:0000256" key="4">
    <source>
        <dbReference type="RuleBase" id="RU003456"/>
    </source>
</evidence>
<evidence type="ECO:0000256" key="2">
    <source>
        <dbReference type="ARBA" id="ARBA00022448"/>
    </source>
</evidence>
<evidence type="ECO:0000256" key="5">
    <source>
        <dbReference type="RuleBase" id="RU003582"/>
    </source>
</evidence>
<sequence>MPVLEILTKQFPEKIIETHDFRGDETALIQKDALLLIMKFLKTDIRLDFNMLMDLTAVDYLWMGKKPRFEVVYHLYSLALKHRLRIKVPIEQKDALVDSIVSLWPAANWYEREVWDMFGIRFQNHPDLKRILLYEGFDGHPLRKDYPINKRQPLIGPKN</sequence>
<dbReference type="Gene3D" id="3.30.460.80">
    <property type="entry name" value="NADH:ubiquinone oxidoreductase, 30kDa subunit"/>
    <property type="match status" value="1"/>
</dbReference>
<dbReference type="GO" id="GO:0050136">
    <property type="term" value="F:NADH dehydrogenase (quinone) (non-electrogenic) activity"/>
    <property type="evidence" value="ECO:0007669"/>
    <property type="project" value="UniProtKB-UniRule"/>
</dbReference>
<dbReference type="AlphaFoldDB" id="A0A2H0LSK3"/>
<dbReference type="GO" id="GO:0005886">
    <property type="term" value="C:plasma membrane"/>
    <property type="evidence" value="ECO:0007669"/>
    <property type="project" value="UniProtKB-SubCell"/>
</dbReference>
<keyword evidence="3" id="KW-1003">Cell membrane</keyword>
<dbReference type="InterPro" id="IPR020396">
    <property type="entry name" value="NADH_UbQ_OxRdtase_CS"/>
</dbReference>
<dbReference type="InterPro" id="IPR037232">
    <property type="entry name" value="NADH_quin_OxRdtase_su_C/D-like"/>
</dbReference>
<organism evidence="7 8">
    <name type="scientific">Candidatus Abzuiibacterium crystallinum</name>
    <dbReference type="NCBI Taxonomy" id="1974748"/>
    <lineage>
        <taxon>Bacteria</taxon>
        <taxon>Pseudomonadati</taxon>
        <taxon>Candidatus Omnitrophota</taxon>
        <taxon>Candidatus Abzuiibacterium</taxon>
    </lineage>
</organism>
<dbReference type="EMBL" id="PCVY01000038">
    <property type="protein sequence ID" value="PIQ86654.1"/>
    <property type="molecule type" value="Genomic_DNA"/>
</dbReference>
<keyword evidence="3 4" id="KW-0520">NAD</keyword>
<keyword evidence="2 3" id="KW-0813">Transport</keyword>
<comment type="caution">
    <text evidence="7">The sequence shown here is derived from an EMBL/GenBank/DDBJ whole genome shotgun (WGS) entry which is preliminary data.</text>
</comment>
<name>A0A2H0LSK3_9BACT</name>
<dbReference type="EC" id="7.1.1.-" evidence="3"/>
<evidence type="ECO:0000313" key="8">
    <source>
        <dbReference type="Proteomes" id="UP000230859"/>
    </source>
</evidence>
<dbReference type="Proteomes" id="UP000230859">
    <property type="component" value="Unassembled WGS sequence"/>
</dbReference>
<dbReference type="PANTHER" id="PTHR10884">
    <property type="entry name" value="NADH DEHYDROGENASE UBIQUINONE IRON-SULFUR PROTEIN 3"/>
    <property type="match status" value="1"/>
</dbReference>
<dbReference type="GO" id="GO:0048038">
    <property type="term" value="F:quinone binding"/>
    <property type="evidence" value="ECO:0007669"/>
    <property type="project" value="UniProtKB-KW"/>
</dbReference>
<protein>
    <recommendedName>
        <fullName evidence="3">NADH-quinone oxidoreductase subunit C</fullName>
        <ecNumber evidence="3">7.1.1.-</ecNumber>
    </recommendedName>
    <alternativeName>
        <fullName evidence="3">NADH dehydrogenase I subunit C</fullName>
    </alternativeName>
    <alternativeName>
        <fullName evidence="3">NDH-1 subunit C</fullName>
    </alternativeName>
</protein>
<gene>
    <name evidence="3" type="primary">nuoC</name>
    <name evidence="7" type="ORF">COV74_03935</name>
</gene>